<dbReference type="EMBL" id="AMZH03006128">
    <property type="protein sequence ID" value="RRT64591.1"/>
    <property type="molecule type" value="Genomic_DNA"/>
</dbReference>
<protein>
    <submittedName>
        <fullName evidence="1">Uncharacterized protein</fullName>
    </submittedName>
</protein>
<name>A0A426ZKX0_ENSVE</name>
<organism evidence="1 2">
    <name type="scientific">Ensete ventricosum</name>
    <name type="common">Abyssinian banana</name>
    <name type="synonym">Musa ensete</name>
    <dbReference type="NCBI Taxonomy" id="4639"/>
    <lineage>
        <taxon>Eukaryota</taxon>
        <taxon>Viridiplantae</taxon>
        <taxon>Streptophyta</taxon>
        <taxon>Embryophyta</taxon>
        <taxon>Tracheophyta</taxon>
        <taxon>Spermatophyta</taxon>
        <taxon>Magnoliopsida</taxon>
        <taxon>Liliopsida</taxon>
        <taxon>Zingiberales</taxon>
        <taxon>Musaceae</taxon>
        <taxon>Ensete</taxon>
    </lineage>
</organism>
<accession>A0A426ZKX0</accession>
<gene>
    <name evidence="1" type="ORF">B296_00022735</name>
</gene>
<dbReference type="AlphaFoldDB" id="A0A426ZKX0"/>
<proteinExistence type="predicted"/>
<evidence type="ECO:0000313" key="1">
    <source>
        <dbReference type="EMBL" id="RRT64591.1"/>
    </source>
</evidence>
<comment type="caution">
    <text evidence="1">The sequence shown here is derived from an EMBL/GenBank/DDBJ whole genome shotgun (WGS) entry which is preliminary data.</text>
</comment>
<sequence>MKSDSGLNPPYPSAYRFPISPACSLNEDDSKPQRDPLWTYASSRGLDNVVGARREFARSLLKVIGSSLGAHREFAGGRPRFGRCCRELAENSLKVYREVRREFADILFGAR</sequence>
<evidence type="ECO:0000313" key="2">
    <source>
        <dbReference type="Proteomes" id="UP000287651"/>
    </source>
</evidence>
<reference evidence="1 2" key="1">
    <citation type="journal article" date="2014" name="Agronomy (Basel)">
        <title>A Draft Genome Sequence for Ensete ventricosum, the Drought-Tolerant Tree Against Hunger.</title>
        <authorList>
            <person name="Harrison J."/>
            <person name="Moore K.A."/>
            <person name="Paszkiewicz K."/>
            <person name="Jones T."/>
            <person name="Grant M."/>
            <person name="Ambacheew D."/>
            <person name="Muzemil S."/>
            <person name="Studholme D.J."/>
        </authorList>
    </citation>
    <scope>NUCLEOTIDE SEQUENCE [LARGE SCALE GENOMIC DNA]</scope>
</reference>
<dbReference type="Proteomes" id="UP000287651">
    <property type="component" value="Unassembled WGS sequence"/>
</dbReference>